<dbReference type="PRINTS" id="PR00385">
    <property type="entry name" value="P450"/>
</dbReference>
<organism evidence="11 12">
    <name type="scientific">Neolentinus lepideus HHB14362 ss-1</name>
    <dbReference type="NCBI Taxonomy" id="1314782"/>
    <lineage>
        <taxon>Eukaryota</taxon>
        <taxon>Fungi</taxon>
        <taxon>Dikarya</taxon>
        <taxon>Basidiomycota</taxon>
        <taxon>Agaricomycotina</taxon>
        <taxon>Agaricomycetes</taxon>
        <taxon>Gloeophyllales</taxon>
        <taxon>Gloeophyllaceae</taxon>
        <taxon>Neolentinus</taxon>
    </lineage>
</organism>
<keyword evidence="10" id="KW-0472">Membrane</keyword>
<evidence type="ECO:0000256" key="4">
    <source>
        <dbReference type="ARBA" id="ARBA00022617"/>
    </source>
</evidence>
<dbReference type="GO" id="GO:0004497">
    <property type="term" value="F:monooxygenase activity"/>
    <property type="evidence" value="ECO:0007669"/>
    <property type="project" value="UniProtKB-KW"/>
</dbReference>
<evidence type="ECO:0000313" key="11">
    <source>
        <dbReference type="EMBL" id="KZT22679.1"/>
    </source>
</evidence>
<keyword evidence="12" id="KW-1185">Reference proteome</keyword>
<comment type="cofactor">
    <cofactor evidence="1 9">
        <name>heme</name>
        <dbReference type="ChEBI" id="CHEBI:30413"/>
    </cofactor>
</comment>
<dbReference type="PRINTS" id="PR00465">
    <property type="entry name" value="EP450IV"/>
</dbReference>
<dbReference type="Gene3D" id="1.10.630.10">
    <property type="entry name" value="Cytochrome P450"/>
    <property type="match status" value="1"/>
</dbReference>
<protein>
    <submittedName>
        <fullName evidence="11">Cytochrome P450</fullName>
    </submittedName>
</protein>
<evidence type="ECO:0000256" key="2">
    <source>
        <dbReference type="ARBA" id="ARBA00005179"/>
    </source>
</evidence>
<evidence type="ECO:0000256" key="5">
    <source>
        <dbReference type="ARBA" id="ARBA00022723"/>
    </source>
</evidence>
<evidence type="ECO:0000256" key="3">
    <source>
        <dbReference type="ARBA" id="ARBA00010617"/>
    </source>
</evidence>
<evidence type="ECO:0000256" key="8">
    <source>
        <dbReference type="ARBA" id="ARBA00023033"/>
    </source>
</evidence>
<name>A0A165QNX0_9AGAM</name>
<feature type="transmembrane region" description="Helical" evidence="10">
    <location>
        <begin position="12"/>
        <end position="29"/>
    </location>
</feature>
<dbReference type="InterPro" id="IPR001128">
    <property type="entry name" value="Cyt_P450"/>
</dbReference>
<sequence length="533" mass="59885">MSITFESGPRALLLYAGILLVLYRTIFMPRQKTKNTPLNGPPRRSLLWRIRNYMAHTTELQDLAELWIAEYGPVFQLPGLFCSQQVMLADPKALSHYYSKETTTYIKTTYFRLALEKIVGRGLVWAEGEDHKRQRRVLSPAFSNSAIRDLTSVFFDSGYKVKTAWDALFQDSDSDELVIDVQDWTNRVSLDSIGIAGFSHDFGALRGNHLAIAEIIESFSTVRPSIFAMICFLLEPIFPVLRKIPNARSELTRRLNDSVTEISQEMLARTQKANGGDNAKHQDNSIIDEAGDTDSSSGFNMEEVISQVKVLLLGGYETTSATITWILIELSRYPDKQAKLREELLSTFPASDPIWDQLNNDLPYLDAVVHEILRLRPPLDETWRVAVEDDVIPLSTPITTADGEAVDRILVAKGTQITIPIACVNRSEAIWGPDSKEFVPERWLDEAGLPNKAMEIKGHRHLLTFIDGPRKCIGRGFALAEIKAVVSVLVRNFTFELRDGPGTKIISRASILPRPTVAGEEGCKMPLRVRRVN</sequence>
<dbReference type="AlphaFoldDB" id="A0A165QNX0"/>
<reference evidence="11 12" key="1">
    <citation type="journal article" date="2016" name="Mol. Biol. Evol.">
        <title>Comparative Genomics of Early-Diverging Mushroom-Forming Fungi Provides Insights into the Origins of Lignocellulose Decay Capabilities.</title>
        <authorList>
            <person name="Nagy L.G."/>
            <person name="Riley R."/>
            <person name="Tritt A."/>
            <person name="Adam C."/>
            <person name="Daum C."/>
            <person name="Floudas D."/>
            <person name="Sun H."/>
            <person name="Yadav J.S."/>
            <person name="Pangilinan J."/>
            <person name="Larsson K.H."/>
            <person name="Matsuura K."/>
            <person name="Barry K."/>
            <person name="Labutti K."/>
            <person name="Kuo R."/>
            <person name="Ohm R.A."/>
            <person name="Bhattacharya S.S."/>
            <person name="Shirouzu T."/>
            <person name="Yoshinaga Y."/>
            <person name="Martin F.M."/>
            <person name="Grigoriev I.V."/>
            <person name="Hibbett D.S."/>
        </authorList>
    </citation>
    <scope>NUCLEOTIDE SEQUENCE [LARGE SCALE GENOMIC DNA]</scope>
    <source>
        <strain evidence="11 12">HHB14362 ss-1</strain>
    </source>
</reference>
<dbReference type="GO" id="GO:0005506">
    <property type="term" value="F:iron ion binding"/>
    <property type="evidence" value="ECO:0007669"/>
    <property type="project" value="InterPro"/>
</dbReference>
<dbReference type="EMBL" id="KV425593">
    <property type="protein sequence ID" value="KZT22679.1"/>
    <property type="molecule type" value="Genomic_DNA"/>
</dbReference>
<keyword evidence="10" id="KW-0812">Transmembrane</keyword>
<keyword evidence="5 9" id="KW-0479">Metal-binding</keyword>
<evidence type="ECO:0000313" key="12">
    <source>
        <dbReference type="Proteomes" id="UP000076761"/>
    </source>
</evidence>
<evidence type="ECO:0000256" key="7">
    <source>
        <dbReference type="ARBA" id="ARBA00023004"/>
    </source>
</evidence>
<keyword evidence="4 9" id="KW-0349">Heme</keyword>
<dbReference type="PANTHER" id="PTHR24305">
    <property type="entry name" value="CYTOCHROME P450"/>
    <property type="match status" value="1"/>
</dbReference>
<dbReference type="InterPro" id="IPR050121">
    <property type="entry name" value="Cytochrome_P450_monoxygenase"/>
</dbReference>
<dbReference type="OrthoDB" id="1470350at2759"/>
<accession>A0A165QNX0</accession>
<feature type="binding site" description="axial binding residue" evidence="9">
    <location>
        <position position="472"/>
    </location>
    <ligand>
        <name>heme</name>
        <dbReference type="ChEBI" id="CHEBI:30413"/>
    </ligand>
    <ligandPart>
        <name>Fe</name>
        <dbReference type="ChEBI" id="CHEBI:18248"/>
    </ligandPart>
</feature>
<keyword evidence="6" id="KW-0560">Oxidoreductase</keyword>
<dbReference type="InterPro" id="IPR002403">
    <property type="entry name" value="Cyt_P450_E_grp-IV"/>
</dbReference>
<dbReference type="STRING" id="1314782.A0A165QNX0"/>
<proteinExistence type="inferred from homology"/>
<evidence type="ECO:0000256" key="10">
    <source>
        <dbReference type="SAM" id="Phobius"/>
    </source>
</evidence>
<dbReference type="GO" id="GO:0020037">
    <property type="term" value="F:heme binding"/>
    <property type="evidence" value="ECO:0007669"/>
    <property type="project" value="InterPro"/>
</dbReference>
<comment type="pathway">
    <text evidence="2">Secondary metabolite biosynthesis.</text>
</comment>
<dbReference type="Pfam" id="PF00067">
    <property type="entry name" value="p450"/>
    <property type="match status" value="1"/>
</dbReference>
<dbReference type="SUPFAM" id="SSF48264">
    <property type="entry name" value="Cytochrome P450"/>
    <property type="match status" value="1"/>
</dbReference>
<evidence type="ECO:0000256" key="1">
    <source>
        <dbReference type="ARBA" id="ARBA00001971"/>
    </source>
</evidence>
<dbReference type="PANTHER" id="PTHR24305:SF166">
    <property type="entry name" value="CYTOCHROME P450 12A4, MITOCHONDRIAL-RELATED"/>
    <property type="match status" value="1"/>
</dbReference>
<keyword evidence="10" id="KW-1133">Transmembrane helix</keyword>
<dbReference type="CDD" id="cd11069">
    <property type="entry name" value="CYP_FUM15-like"/>
    <property type="match status" value="1"/>
</dbReference>
<evidence type="ECO:0000256" key="6">
    <source>
        <dbReference type="ARBA" id="ARBA00023002"/>
    </source>
</evidence>
<evidence type="ECO:0000256" key="9">
    <source>
        <dbReference type="PIRSR" id="PIRSR602403-1"/>
    </source>
</evidence>
<gene>
    <name evidence="11" type="ORF">NEOLEDRAFT_1243771</name>
</gene>
<comment type="similarity">
    <text evidence="3">Belongs to the cytochrome P450 family.</text>
</comment>
<dbReference type="GO" id="GO:0016705">
    <property type="term" value="F:oxidoreductase activity, acting on paired donors, with incorporation or reduction of molecular oxygen"/>
    <property type="evidence" value="ECO:0007669"/>
    <property type="project" value="InterPro"/>
</dbReference>
<dbReference type="Proteomes" id="UP000076761">
    <property type="component" value="Unassembled WGS sequence"/>
</dbReference>
<keyword evidence="8" id="KW-0503">Monooxygenase</keyword>
<dbReference type="InParanoid" id="A0A165QNX0"/>
<dbReference type="InterPro" id="IPR036396">
    <property type="entry name" value="Cyt_P450_sf"/>
</dbReference>
<keyword evidence="7 9" id="KW-0408">Iron</keyword>